<comment type="caution">
    <text evidence="2">The sequence shown here is derived from an EMBL/GenBank/DDBJ whole genome shotgun (WGS) entry which is preliminary data.</text>
</comment>
<dbReference type="PANTHER" id="PTHR30032:SF4">
    <property type="entry name" value="AMIDASE ENHANCER"/>
    <property type="match status" value="1"/>
</dbReference>
<accession>A0A1Q8R356</accession>
<dbReference type="RefSeq" id="WP_075362952.1">
    <property type="nucleotide sequence ID" value="NZ_MLBF01000001.1"/>
</dbReference>
<dbReference type="InterPro" id="IPR051922">
    <property type="entry name" value="Bact_Sporulation_Assoc"/>
</dbReference>
<dbReference type="Pfam" id="PF08486">
    <property type="entry name" value="SpoIID"/>
    <property type="match status" value="1"/>
</dbReference>
<dbReference type="GO" id="GO:0030435">
    <property type="term" value="P:sporulation resulting in formation of a cellular spore"/>
    <property type="evidence" value="ECO:0007669"/>
    <property type="project" value="InterPro"/>
</dbReference>
<proteinExistence type="predicted"/>
<evidence type="ECO:0000313" key="3">
    <source>
        <dbReference type="Proteomes" id="UP000186102"/>
    </source>
</evidence>
<dbReference type="Proteomes" id="UP000186102">
    <property type="component" value="Unassembled WGS sequence"/>
</dbReference>
<dbReference type="InterPro" id="IPR013693">
    <property type="entry name" value="SpoIID/LytB_N"/>
</dbReference>
<organism evidence="2 3">
    <name type="scientific">Desulfosporosinus metallidurans</name>
    <dbReference type="NCBI Taxonomy" id="1888891"/>
    <lineage>
        <taxon>Bacteria</taxon>
        <taxon>Bacillati</taxon>
        <taxon>Bacillota</taxon>
        <taxon>Clostridia</taxon>
        <taxon>Eubacteriales</taxon>
        <taxon>Desulfitobacteriaceae</taxon>
        <taxon>Desulfosporosinus</taxon>
    </lineage>
</organism>
<dbReference type="PANTHER" id="PTHR30032">
    <property type="entry name" value="N-ACETYLMURAMOYL-L-ALANINE AMIDASE-RELATED"/>
    <property type="match status" value="1"/>
</dbReference>
<dbReference type="InterPro" id="IPR014225">
    <property type="entry name" value="Spore_II_D_firmicutes"/>
</dbReference>
<evidence type="ECO:0000313" key="2">
    <source>
        <dbReference type="EMBL" id="OLN33931.1"/>
    </source>
</evidence>
<dbReference type="STRING" id="1888891.DSOL_0109"/>
<feature type="domain" description="Sporulation stage II protein D amidase enhancer LytB N-terminal" evidence="1">
    <location>
        <begin position="47"/>
        <end position="144"/>
    </location>
</feature>
<dbReference type="InterPro" id="IPR013486">
    <property type="entry name" value="SpoIID/LytB"/>
</dbReference>
<reference evidence="2 3" key="1">
    <citation type="submission" date="2016-09" db="EMBL/GenBank/DDBJ databases">
        <title>Complete genome of Desulfosporosinus sp. OL.</title>
        <authorList>
            <person name="Mardanov A."/>
            <person name="Beletsky A."/>
            <person name="Panova A."/>
            <person name="Karnachuk O."/>
            <person name="Ravin N."/>
        </authorList>
    </citation>
    <scope>NUCLEOTIDE SEQUENCE [LARGE SCALE GENOMIC DNA]</scope>
    <source>
        <strain evidence="2 3">OL</strain>
    </source>
</reference>
<dbReference type="EMBL" id="MLBF01000001">
    <property type="protein sequence ID" value="OLN33931.1"/>
    <property type="molecule type" value="Genomic_DNA"/>
</dbReference>
<keyword evidence="3" id="KW-1185">Reference proteome</keyword>
<dbReference type="GO" id="GO:0030288">
    <property type="term" value="C:outer membrane-bounded periplasmic space"/>
    <property type="evidence" value="ECO:0007669"/>
    <property type="project" value="TreeGrafter"/>
</dbReference>
<dbReference type="NCBIfam" id="TIGR02669">
    <property type="entry name" value="SpoIID_LytB"/>
    <property type="match status" value="1"/>
</dbReference>
<sequence>MKKEWVWLVALSFCIVLIIPWSVLRWQKEKVISEDVQIRVLMPNGGVTKSPLEEYLVGVVAAEMPAEFEAEALKAQAVAARTYAARRLSSSNQQDCGYDVDTTVQTQAWLSDAQMRGKWGWLNYWRYRGKIQKAVTETRGMVLVANGEYIEAYYHSSSGRKPTERSEEVWSSPRPYLQNVSSGEENLQRYIKSFSYTPQELYKKLGIMKSAASFTLGDFQILEKTAVGRAKTVRVLGKVYPATQLRKLLGLSSTDIEWVVQPERLTITTYGNGHAVGMSQWGANDLAKGNKKVEEILVHYYPGTKLMMLGHKQ</sequence>
<gene>
    <name evidence="2" type="ORF">DSOL_0109</name>
</gene>
<dbReference type="OrthoDB" id="9794671at2"/>
<dbReference type="AlphaFoldDB" id="A0A1Q8R356"/>
<protein>
    <submittedName>
        <fullName evidence="2">Stage II sporulation protein D (SpoIID)</fullName>
    </submittedName>
</protein>
<name>A0A1Q8R356_9FIRM</name>
<evidence type="ECO:0000259" key="1">
    <source>
        <dbReference type="Pfam" id="PF08486"/>
    </source>
</evidence>
<dbReference type="NCBIfam" id="TIGR02870">
    <property type="entry name" value="spore_II_D"/>
    <property type="match status" value="1"/>
</dbReference>